<evidence type="ECO:0000313" key="5">
    <source>
        <dbReference type="Proteomes" id="UP000594688"/>
    </source>
</evidence>
<dbReference type="InterPro" id="IPR020103">
    <property type="entry name" value="PsdUridine_synth_cat_dom_sf"/>
</dbReference>
<organism evidence="4 5">
    <name type="scientific">Candidatus Nitronauta litoralis</name>
    <dbReference type="NCBI Taxonomy" id="2705533"/>
    <lineage>
        <taxon>Bacteria</taxon>
        <taxon>Pseudomonadati</taxon>
        <taxon>Nitrospinota/Tectimicrobiota group</taxon>
        <taxon>Nitrospinota</taxon>
        <taxon>Nitrospinia</taxon>
        <taxon>Nitrospinales</taxon>
        <taxon>Nitrospinaceae</taxon>
        <taxon>Candidatus Nitronauta</taxon>
    </lineage>
</organism>
<keyword evidence="2" id="KW-0694">RNA-binding</keyword>
<evidence type="ECO:0000259" key="3">
    <source>
        <dbReference type="Pfam" id="PF00849"/>
    </source>
</evidence>
<dbReference type="GO" id="GO:0000455">
    <property type="term" value="P:enzyme-directed rRNA pseudouridine synthesis"/>
    <property type="evidence" value="ECO:0007669"/>
    <property type="project" value="TreeGrafter"/>
</dbReference>
<dbReference type="GO" id="GO:0003723">
    <property type="term" value="F:RNA binding"/>
    <property type="evidence" value="ECO:0007669"/>
    <property type="project" value="UniProtKB-KW"/>
</dbReference>
<proteinExistence type="inferred from homology"/>
<evidence type="ECO:0000256" key="1">
    <source>
        <dbReference type="ARBA" id="ARBA00010876"/>
    </source>
</evidence>
<dbReference type="EMBL" id="CP048685">
    <property type="protein sequence ID" value="QPJ61226.1"/>
    <property type="molecule type" value="Genomic_DNA"/>
</dbReference>
<dbReference type="PANTHER" id="PTHR21600:SF87">
    <property type="entry name" value="RNA PSEUDOURIDYLATE SYNTHASE DOMAIN-CONTAINING PROTEIN 1"/>
    <property type="match status" value="1"/>
</dbReference>
<dbReference type="SUPFAM" id="SSF55174">
    <property type="entry name" value="Alpha-L RNA-binding motif"/>
    <property type="match status" value="1"/>
</dbReference>
<evidence type="ECO:0000256" key="2">
    <source>
        <dbReference type="PROSITE-ProRule" id="PRU00182"/>
    </source>
</evidence>
<dbReference type="PROSITE" id="PS50889">
    <property type="entry name" value="S4"/>
    <property type="match status" value="1"/>
</dbReference>
<dbReference type="InterPro" id="IPR050188">
    <property type="entry name" value="RluA_PseudoU_synthase"/>
</dbReference>
<accession>A0A7T0BUJ7</accession>
<dbReference type="AlphaFoldDB" id="A0A7T0BUJ7"/>
<dbReference type="Pfam" id="PF00849">
    <property type="entry name" value="PseudoU_synth_2"/>
    <property type="match status" value="1"/>
</dbReference>
<dbReference type="SUPFAM" id="SSF55120">
    <property type="entry name" value="Pseudouridine synthase"/>
    <property type="match status" value="1"/>
</dbReference>
<name>A0A7T0BUJ7_9BACT</name>
<feature type="domain" description="Pseudouridine synthase RsuA/RluA-like" evidence="3">
    <location>
        <begin position="96"/>
        <end position="243"/>
    </location>
</feature>
<dbReference type="CDD" id="cd02869">
    <property type="entry name" value="PseudoU_synth_RluA_like"/>
    <property type="match status" value="1"/>
</dbReference>
<dbReference type="GO" id="GO:0009982">
    <property type="term" value="F:pseudouridine synthase activity"/>
    <property type="evidence" value="ECO:0007669"/>
    <property type="project" value="InterPro"/>
</dbReference>
<evidence type="ECO:0000313" key="4">
    <source>
        <dbReference type="EMBL" id="QPJ61226.1"/>
    </source>
</evidence>
<protein>
    <submittedName>
        <fullName evidence="4">RluA family pseudouridine synthase</fullName>
    </submittedName>
</protein>
<dbReference type="Proteomes" id="UP000594688">
    <property type="component" value="Chromosome"/>
</dbReference>
<comment type="similarity">
    <text evidence="1">Belongs to the pseudouridine synthase RluA family.</text>
</comment>
<gene>
    <name evidence="4" type="ORF">G3M70_04705</name>
</gene>
<dbReference type="GO" id="GO:0140098">
    <property type="term" value="F:catalytic activity, acting on RNA"/>
    <property type="evidence" value="ECO:0007669"/>
    <property type="project" value="UniProtKB-ARBA"/>
</dbReference>
<dbReference type="Gene3D" id="3.30.2350.10">
    <property type="entry name" value="Pseudouridine synthase"/>
    <property type="match status" value="1"/>
</dbReference>
<dbReference type="InterPro" id="IPR006145">
    <property type="entry name" value="PsdUridine_synth_RsuA/RluA"/>
</dbReference>
<dbReference type="KEGG" id="nli:G3M70_04705"/>
<reference evidence="4 5" key="1">
    <citation type="submission" date="2020-02" db="EMBL/GenBank/DDBJ databases">
        <title>Genomic and physiological characterization of two novel Nitrospinaceae genera.</title>
        <authorList>
            <person name="Mueller A.J."/>
            <person name="Jung M.-Y."/>
            <person name="Strachan C.R."/>
            <person name="Herbold C.W."/>
            <person name="Kirkegaard R.H."/>
            <person name="Daims H."/>
        </authorList>
    </citation>
    <scope>NUCLEOTIDE SEQUENCE [LARGE SCALE GENOMIC DNA]</scope>
    <source>
        <strain evidence="4">EB</strain>
    </source>
</reference>
<sequence>MTKLFRPPPTEQIYRSHLPGRYSGFQIEKYFADRFPYQSEECWQKMLNAGKITVNGVAAKPGLKVYLHDFIVTRMAPRQEPAANCNLNVIFENPHLRVFNKGAPLPVHPSGRYFQNSMTEILKKKYPGETPRPVQRLDAMTTGVTVFAKTRKAARYLMKALQNKKIEKEYWALVEGVPAQNNFIVDLPIGKVYGSARSCEPDAMNKKPAQTRVEWIASRDGKSLLRVIPLTGRTNQIRVHLAACGLPITNDGVYGSHLKSEAEGLGLHAYRMRFNCLGRNYQFKAPLPGHLMDFNEYVYDRLS</sequence>
<dbReference type="PANTHER" id="PTHR21600">
    <property type="entry name" value="MITOCHONDRIAL RNA PSEUDOURIDINE SYNTHASE"/>
    <property type="match status" value="1"/>
</dbReference>